<protein>
    <recommendedName>
        <fullName evidence="5">Ricin B lectin domain-containing protein</fullName>
    </recommendedName>
</protein>
<dbReference type="InterPro" id="IPR035992">
    <property type="entry name" value="Ricin_B-like_lectins"/>
</dbReference>
<gene>
    <name evidence="1" type="ORF">NS506_05367</name>
    <name evidence="2" type="ORF">NSK11_contig00007-0005</name>
</gene>
<dbReference type="SUPFAM" id="SSF50370">
    <property type="entry name" value="Ricin B-like lectins"/>
    <property type="match status" value="1"/>
</dbReference>
<reference evidence="1 4" key="3">
    <citation type="submission" date="2016-10" db="EMBL/GenBank/DDBJ databases">
        <title>Genome sequence of Nocardia seriolae strain EM150506, isolated from Anguila japonica.</title>
        <authorList>
            <person name="Han H.-J."/>
        </authorList>
    </citation>
    <scope>NUCLEOTIDE SEQUENCE [LARGE SCALE GENOMIC DNA]</scope>
    <source>
        <strain evidence="1 4">EM150506</strain>
    </source>
</reference>
<organism evidence="2 3">
    <name type="scientific">Nocardia seriolae</name>
    <dbReference type="NCBI Taxonomy" id="37332"/>
    <lineage>
        <taxon>Bacteria</taxon>
        <taxon>Bacillati</taxon>
        <taxon>Actinomycetota</taxon>
        <taxon>Actinomycetes</taxon>
        <taxon>Mycobacteriales</taxon>
        <taxon>Nocardiaceae</taxon>
        <taxon>Nocardia</taxon>
    </lineage>
</organism>
<evidence type="ECO:0000313" key="2">
    <source>
        <dbReference type="EMBL" id="GAP26521.1"/>
    </source>
</evidence>
<evidence type="ECO:0000313" key="1">
    <source>
        <dbReference type="EMBL" id="APA99413.1"/>
    </source>
</evidence>
<dbReference type="Proteomes" id="UP000037179">
    <property type="component" value="Unassembled WGS sequence"/>
</dbReference>
<dbReference type="Proteomes" id="UP000180166">
    <property type="component" value="Chromosome"/>
</dbReference>
<dbReference type="CDD" id="cd00161">
    <property type="entry name" value="beta-trefoil_Ricin-like"/>
    <property type="match status" value="1"/>
</dbReference>
<evidence type="ECO:0000313" key="3">
    <source>
        <dbReference type="Proteomes" id="UP000037179"/>
    </source>
</evidence>
<evidence type="ECO:0000313" key="4">
    <source>
        <dbReference type="Proteomes" id="UP000180166"/>
    </source>
</evidence>
<sequence>MQPAAMSQRWTLQGRADGSAMLINLAANMPLHPGDSSGNDGAPICLTGQAGDPTIWWKLV</sequence>
<proteinExistence type="predicted"/>
<reference evidence="2 3" key="2">
    <citation type="journal article" date="2016" name="Genome Announc.">
        <title>Draft Genome Sequence of Erythromycin- and Oxytetracycline-Sensitive Nocardia seriolae Strain U-1 (NBRC 110359).</title>
        <authorList>
            <person name="Imajoh M."/>
            <person name="Sukeda M."/>
            <person name="Shimizu M."/>
            <person name="Yamane J."/>
            <person name="Ohnishi K."/>
            <person name="Oshima S."/>
        </authorList>
    </citation>
    <scope>NUCLEOTIDE SEQUENCE [LARGE SCALE GENOMIC DNA]</scope>
    <source>
        <strain evidence="2 3">U-1</strain>
    </source>
</reference>
<dbReference type="AlphaFoldDB" id="A0ABC9YM47"/>
<dbReference type="KEGG" id="nsr:NS506_05367"/>
<dbReference type="EMBL" id="CP017839">
    <property type="protein sequence ID" value="APA99413.1"/>
    <property type="molecule type" value="Genomic_DNA"/>
</dbReference>
<evidence type="ECO:0008006" key="5">
    <source>
        <dbReference type="Google" id="ProtNLM"/>
    </source>
</evidence>
<reference evidence="3" key="1">
    <citation type="submission" date="2015-07" db="EMBL/GenBank/DDBJ databases">
        <title>Nocardia seriolae U-1 whole genome shotgun sequence.</title>
        <authorList>
            <person name="Imajoh M."/>
            <person name="Fukumoto Y."/>
            <person name="Sukeda M."/>
            <person name="Yamane J."/>
            <person name="Yamasaki K."/>
            <person name="Shimizu M."/>
            <person name="Ohnishi K."/>
            <person name="Oshima S."/>
        </authorList>
    </citation>
    <scope>NUCLEOTIDE SEQUENCE [LARGE SCALE GENOMIC DNA]</scope>
    <source>
        <strain evidence="3">U-1</strain>
    </source>
</reference>
<name>A0ABC9YM47_9NOCA</name>
<keyword evidence="3" id="KW-1185">Reference proteome</keyword>
<dbReference type="EMBL" id="BBYQ01000007">
    <property type="protein sequence ID" value="GAP26521.1"/>
    <property type="molecule type" value="Genomic_DNA"/>
</dbReference>
<accession>A0ABC9YM47</accession>